<accession>A0A4P9VT96</accession>
<name>A0A4P9VT96_9FUNG</name>
<dbReference type="Proteomes" id="UP000269721">
    <property type="component" value="Unassembled WGS sequence"/>
</dbReference>
<dbReference type="EMBL" id="ML002162">
    <property type="protein sequence ID" value="RKO82731.1"/>
    <property type="molecule type" value="Genomic_DNA"/>
</dbReference>
<sequence length="292" mass="31225">MVLVVSLEPWEWECVFGYQTGYLSKSKNIETAAPRPSRTFPSLQPSSSATILPSSTLSVREEVIEEGEARSGGAGNGARVVVRTFSEGPLCPSSARGAFSPQANLHNHLSASVSHSIATRRKACFDFVPSSARGKPAEHAAGSTSKTSSAPLSSNVGSSARGRMQERQAFLMEEVLTPEGATATQLRSCSSGVTTSFARSEGLDGALVAGFADRCTYEALQLLPLTLPHRLHPAHTNPLDHSSALPVTEKSPPIEFCPSPLRRPTPSHLSSHRALLRCTDSWKRHTARARNG</sequence>
<feature type="region of interest" description="Disordered" evidence="1">
    <location>
        <begin position="132"/>
        <end position="163"/>
    </location>
</feature>
<protein>
    <submittedName>
        <fullName evidence="2">Uncharacterized protein</fullName>
    </submittedName>
</protein>
<organism evidence="2 3">
    <name type="scientific">Blyttiomyces helicus</name>
    <dbReference type="NCBI Taxonomy" id="388810"/>
    <lineage>
        <taxon>Eukaryota</taxon>
        <taxon>Fungi</taxon>
        <taxon>Fungi incertae sedis</taxon>
        <taxon>Chytridiomycota</taxon>
        <taxon>Chytridiomycota incertae sedis</taxon>
        <taxon>Chytridiomycetes</taxon>
        <taxon>Chytridiomycetes incertae sedis</taxon>
        <taxon>Blyttiomyces</taxon>
    </lineage>
</organism>
<feature type="compositionally biased region" description="Low complexity" evidence="1">
    <location>
        <begin position="143"/>
        <end position="154"/>
    </location>
</feature>
<reference evidence="3" key="1">
    <citation type="journal article" date="2018" name="Nat. Microbiol.">
        <title>Leveraging single-cell genomics to expand the fungal tree of life.</title>
        <authorList>
            <person name="Ahrendt S.R."/>
            <person name="Quandt C.A."/>
            <person name="Ciobanu D."/>
            <person name="Clum A."/>
            <person name="Salamov A."/>
            <person name="Andreopoulos B."/>
            <person name="Cheng J.F."/>
            <person name="Woyke T."/>
            <person name="Pelin A."/>
            <person name="Henrissat B."/>
            <person name="Reynolds N.K."/>
            <person name="Benny G.L."/>
            <person name="Smith M.E."/>
            <person name="James T.Y."/>
            <person name="Grigoriev I.V."/>
        </authorList>
    </citation>
    <scope>NUCLEOTIDE SEQUENCE [LARGE SCALE GENOMIC DNA]</scope>
</reference>
<gene>
    <name evidence="2" type="ORF">BDK51DRAFT_38582</name>
</gene>
<evidence type="ECO:0000313" key="2">
    <source>
        <dbReference type="EMBL" id="RKO82731.1"/>
    </source>
</evidence>
<evidence type="ECO:0000256" key="1">
    <source>
        <dbReference type="SAM" id="MobiDB-lite"/>
    </source>
</evidence>
<proteinExistence type="predicted"/>
<keyword evidence="3" id="KW-1185">Reference proteome</keyword>
<evidence type="ECO:0000313" key="3">
    <source>
        <dbReference type="Proteomes" id="UP000269721"/>
    </source>
</evidence>
<dbReference type="AlphaFoldDB" id="A0A4P9VT96"/>